<keyword evidence="2" id="KW-0472">Membrane</keyword>
<dbReference type="PANTHER" id="PTHR36735:SF1">
    <property type="entry name" value="TRANSMEMBRANE PROTEIN"/>
    <property type="match status" value="1"/>
</dbReference>
<dbReference type="Gramene" id="OE9A081550T1">
    <property type="protein sequence ID" value="OE9A081550C1"/>
    <property type="gene ID" value="OE9A081550"/>
</dbReference>
<evidence type="ECO:0000313" key="3">
    <source>
        <dbReference type="EMBL" id="CAA3013683.1"/>
    </source>
</evidence>
<feature type="compositionally biased region" description="Basic residues" evidence="1">
    <location>
        <begin position="146"/>
        <end position="158"/>
    </location>
</feature>
<dbReference type="Proteomes" id="UP000594638">
    <property type="component" value="Unassembled WGS sequence"/>
</dbReference>
<organism evidence="3 4">
    <name type="scientific">Olea europaea subsp. europaea</name>
    <dbReference type="NCBI Taxonomy" id="158383"/>
    <lineage>
        <taxon>Eukaryota</taxon>
        <taxon>Viridiplantae</taxon>
        <taxon>Streptophyta</taxon>
        <taxon>Embryophyta</taxon>
        <taxon>Tracheophyta</taxon>
        <taxon>Spermatophyta</taxon>
        <taxon>Magnoliopsida</taxon>
        <taxon>eudicotyledons</taxon>
        <taxon>Gunneridae</taxon>
        <taxon>Pentapetalae</taxon>
        <taxon>asterids</taxon>
        <taxon>lamiids</taxon>
        <taxon>Lamiales</taxon>
        <taxon>Oleaceae</taxon>
        <taxon>Oleeae</taxon>
        <taxon>Olea</taxon>
    </lineage>
</organism>
<keyword evidence="2" id="KW-0812">Transmembrane</keyword>
<evidence type="ECO:0000313" key="4">
    <source>
        <dbReference type="Proteomes" id="UP000594638"/>
    </source>
</evidence>
<dbReference type="OrthoDB" id="1930702at2759"/>
<dbReference type="GO" id="GO:0009535">
    <property type="term" value="C:chloroplast thylakoid membrane"/>
    <property type="evidence" value="ECO:0007669"/>
    <property type="project" value="TreeGrafter"/>
</dbReference>
<evidence type="ECO:0000256" key="1">
    <source>
        <dbReference type="SAM" id="MobiDB-lite"/>
    </source>
</evidence>
<feature type="compositionally biased region" description="Basic and acidic residues" evidence="1">
    <location>
        <begin position="136"/>
        <end position="145"/>
    </location>
</feature>
<accession>A0A8S0UAT8</accession>
<name>A0A8S0UAT8_OLEEU</name>
<dbReference type="EMBL" id="CACTIH010007448">
    <property type="protein sequence ID" value="CAA3013683.1"/>
    <property type="molecule type" value="Genomic_DNA"/>
</dbReference>
<dbReference type="AlphaFoldDB" id="A0A8S0UAT8"/>
<keyword evidence="4" id="KW-1185">Reference proteome</keyword>
<gene>
    <name evidence="3" type="ORF">OLEA9_A081550</name>
</gene>
<reference evidence="3 4" key="1">
    <citation type="submission" date="2019-12" db="EMBL/GenBank/DDBJ databases">
        <authorList>
            <person name="Alioto T."/>
            <person name="Alioto T."/>
            <person name="Gomez Garrido J."/>
        </authorList>
    </citation>
    <scope>NUCLEOTIDE SEQUENCE [LARGE SCALE GENOMIC DNA]</scope>
</reference>
<feature type="transmembrane region" description="Helical" evidence="2">
    <location>
        <begin position="103"/>
        <end position="127"/>
    </location>
</feature>
<dbReference type="PANTHER" id="PTHR36735">
    <property type="entry name" value="TRANSMEMBRANE PROTEIN"/>
    <property type="match status" value="1"/>
</dbReference>
<proteinExistence type="predicted"/>
<feature type="region of interest" description="Disordered" evidence="1">
    <location>
        <begin position="136"/>
        <end position="181"/>
    </location>
</feature>
<keyword evidence="2" id="KW-1133">Transmembrane helix</keyword>
<sequence>MATSSALLSSPPAFTLIPKRKPSNFINTHHSFSPSNNPIFGFPSTQISTRTLNSGNSSSAASLKPIRNWRFSAVNGNYLLSEVTTEENLQEVVSTTDDGVSTVISTLLFIAFIGLAILTVGVIYIAVTDFLQKREREKFEKEEAAKKKRTGKKSKIGARSKAGPRGFGQKIEEFDDEDDAE</sequence>
<protein>
    <submittedName>
        <fullName evidence="3">Uncharacterized protein LOC111405891</fullName>
    </submittedName>
</protein>
<comment type="caution">
    <text evidence="3">The sequence shown here is derived from an EMBL/GenBank/DDBJ whole genome shotgun (WGS) entry which is preliminary data.</text>
</comment>
<evidence type="ECO:0000256" key="2">
    <source>
        <dbReference type="SAM" id="Phobius"/>
    </source>
</evidence>